<dbReference type="Pfam" id="PF00589">
    <property type="entry name" value="Phage_integrase"/>
    <property type="match status" value="1"/>
</dbReference>
<dbReference type="HOGENOM" id="CLU_027562_10_1_9"/>
<dbReference type="AlphaFoldDB" id="N1ZVA0"/>
<dbReference type="Proteomes" id="UP000012589">
    <property type="component" value="Unassembled WGS sequence"/>
</dbReference>
<proteinExistence type="predicted"/>
<dbReference type="InterPro" id="IPR013762">
    <property type="entry name" value="Integrase-like_cat_sf"/>
</dbReference>
<dbReference type="EMBL" id="AQFT01000241">
    <property type="protein sequence ID" value="EMZ16259.1"/>
    <property type="molecule type" value="Genomic_DNA"/>
</dbReference>
<dbReference type="PANTHER" id="PTHR30349:SF64">
    <property type="entry name" value="PROPHAGE INTEGRASE INTD-RELATED"/>
    <property type="match status" value="1"/>
</dbReference>
<dbReference type="PROSITE" id="PS51898">
    <property type="entry name" value="TYR_RECOMBINASE"/>
    <property type="match status" value="1"/>
</dbReference>
<dbReference type="Gene3D" id="1.10.443.10">
    <property type="entry name" value="Intergrase catalytic core"/>
    <property type="match status" value="1"/>
</dbReference>
<reference evidence="3 4" key="1">
    <citation type="journal article" date="2014" name="Genome Announc.">
        <title>Draft genome sequences of the altered schaedler flora, a defined bacterial community from gnotobiotic mice.</title>
        <authorList>
            <person name="Wannemuehler M.J."/>
            <person name="Overstreet A.M."/>
            <person name="Ward D.V."/>
            <person name="Phillips G.J."/>
        </authorList>
    </citation>
    <scope>NUCLEOTIDE SEQUENCE [LARGE SCALE GENOMIC DNA]</scope>
    <source>
        <strain evidence="3 4">ASF492</strain>
    </source>
</reference>
<dbReference type="STRING" id="1235802.C823_06269"/>
<dbReference type="InterPro" id="IPR011010">
    <property type="entry name" value="DNA_brk_join_enz"/>
</dbReference>
<evidence type="ECO:0000313" key="4">
    <source>
        <dbReference type="Proteomes" id="UP000012589"/>
    </source>
</evidence>
<evidence type="ECO:0000256" key="1">
    <source>
        <dbReference type="ARBA" id="ARBA00023172"/>
    </source>
</evidence>
<dbReference type="PANTHER" id="PTHR30349">
    <property type="entry name" value="PHAGE INTEGRASE-RELATED"/>
    <property type="match status" value="1"/>
</dbReference>
<dbReference type="InterPro" id="IPR050090">
    <property type="entry name" value="Tyrosine_recombinase_XerCD"/>
</dbReference>
<dbReference type="eggNOG" id="COG0582">
    <property type="taxonomic scope" value="Bacteria"/>
</dbReference>
<keyword evidence="1" id="KW-0233">DNA recombination</keyword>
<dbReference type="InterPro" id="IPR002104">
    <property type="entry name" value="Integrase_catalytic"/>
</dbReference>
<dbReference type="GO" id="GO:0006310">
    <property type="term" value="P:DNA recombination"/>
    <property type="evidence" value="ECO:0007669"/>
    <property type="project" value="UniProtKB-KW"/>
</dbReference>
<feature type="domain" description="Tyr recombinase" evidence="2">
    <location>
        <begin position="106"/>
        <end position="305"/>
    </location>
</feature>
<evidence type="ECO:0000259" key="2">
    <source>
        <dbReference type="PROSITE" id="PS51898"/>
    </source>
</evidence>
<organism evidence="3 4">
    <name type="scientific">Eubacterium plexicaudatum ASF492</name>
    <dbReference type="NCBI Taxonomy" id="1235802"/>
    <lineage>
        <taxon>Bacteria</taxon>
        <taxon>Bacillati</taxon>
        <taxon>Bacillota</taxon>
        <taxon>Clostridia</taxon>
        <taxon>Eubacteriales</taxon>
        <taxon>Eubacteriaceae</taxon>
        <taxon>Eubacterium</taxon>
    </lineage>
</organism>
<protein>
    <recommendedName>
        <fullName evidence="2">Tyr recombinase domain-containing protein</fullName>
    </recommendedName>
</protein>
<dbReference type="GO" id="GO:0015074">
    <property type="term" value="P:DNA integration"/>
    <property type="evidence" value="ECO:0007669"/>
    <property type="project" value="InterPro"/>
</dbReference>
<evidence type="ECO:0000313" key="3">
    <source>
        <dbReference type="EMBL" id="EMZ16259.1"/>
    </source>
</evidence>
<dbReference type="SUPFAM" id="SSF56349">
    <property type="entry name" value="DNA breaking-rejoining enzymes"/>
    <property type="match status" value="1"/>
</dbReference>
<dbReference type="PATRIC" id="fig|1235802.3.peg.6632"/>
<comment type="caution">
    <text evidence="3">The sequence shown here is derived from an EMBL/GenBank/DDBJ whole genome shotgun (WGS) entry which is preliminary data.</text>
</comment>
<gene>
    <name evidence="3" type="ORF">C823_06269</name>
</gene>
<keyword evidence="4" id="KW-1185">Reference proteome</keyword>
<dbReference type="OrthoDB" id="9766545at2"/>
<dbReference type="GO" id="GO:0003677">
    <property type="term" value="F:DNA binding"/>
    <property type="evidence" value="ECO:0007669"/>
    <property type="project" value="InterPro"/>
</dbReference>
<sequence length="325" mass="37959">MNRPKFISGFAEEINRYLDYKTASGYKESSFTFILRQFDRFCAGRGIRDVSFSKEDADAWSEKKETEASTSHYARVNKVKCFLKYLGLKGYGVYLMHDVFFRATDFQPHIYTDDEILRYFHAVDTYTSGRSRMDAVQFPVLFRLLYCCGTRINETLGIKKKDVDLENGIIRLMETKNDCERYIVLGPEIKSLFEQFSDKCFYLFSDDDYIFPSAAGIRRKENRLYDIHRMILKQAGIPYIGGGHGPRIHDWRHTFAVRAFKQMVDQGMDMYVALPVLSTYLGHKTIYATERYVRLTMELYPYIGEKCSAKFQRVFGKAADLHETD</sequence>
<name>N1ZVA0_9FIRM</name>
<accession>N1ZVA0</accession>